<evidence type="ECO:0000313" key="2">
    <source>
        <dbReference type="Proteomes" id="UP000254326"/>
    </source>
</evidence>
<dbReference type="EMBL" id="QKRA01000020">
    <property type="protein sequence ID" value="RDL42598.1"/>
    <property type="molecule type" value="Genomic_DNA"/>
</dbReference>
<evidence type="ECO:0000313" key="1">
    <source>
        <dbReference type="EMBL" id="RDL42598.1"/>
    </source>
</evidence>
<reference evidence="1 2" key="1">
    <citation type="submission" date="2018-06" db="EMBL/GenBank/DDBJ databases">
        <title>Marinomonas sp. YLB-05 draft genome sequence.</title>
        <authorList>
            <person name="Yu L."/>
            <person name="Tang X."/>
        </authorList>
    </citation>
    <scope>NUCLEOTIDE SEQUENCE [LARGE SCALE GENOMIC DNA]</scope>
    <source>
        <strain evidence="1 2">YLB-05</strain>
    </source>
</reference>
<comment type="caution">
    <text evidence="1">The sequence shown here is derived from an EMBL/GenBank/DDBJ whole genome shotgun (WGS) entry which is preliminary data.</text>
</comment>
<evidence type="ECO:0008006" key="3">
    <source>
        <dbReference type="Google" id="ProtNLM"/>
    </source>
</evidence>
<dbReference type="OrthoDB" id="6105982at2"/>
<protein>
    <recommendedName>
        <fullName evidence="3">Response regulator</fullName>
    </recommendedName>
</protein>
<accession>A0A370U4A8</accession>
<gene>
    <name evidence="1" type="ORF">DN730_18835</name>
</gene>
<dbReference type="AlphaFoldDB" id="A0A370U4A8"/>
<name>A0A370U4A8_9GAMM</name>
<sequence>MTNETISLNEDFKDLLLCVEGNDVKRKELINMAASKFELSTKQAEGFVARNIHKLQQVNLINASGQKGKRTYHLSRSLQQRISSNEPFKSKLKPESEDLDGDKELIDEEVKTQVSLEMILSELEAYSDLQKRFPRSRAVVQGLLKETKKESIQLYGRLNALKKVIHATTQRSIPKC</sequence>
<dbReference type="RefSeq" id="WP_115469668.1">
    <property type="nucleotide sequence ID" value="NZ_QKRA01000020.1"/>
</dbReference>
<dbReference type="Proteomes" id="UP000254326">
    <property type="component" value="Unassembled WGS sequence"/>
</dbReference>
<organism evidence="1 2">
    <name type="scientific">Marinomonas piezotolerans</name>
    <dbReference type="NCBI Taxonomy" id="2213058"/>
    <lineage>
        <taxon>Bacteria</taxon>
        <taxon>Pseudomonadati</taxon>
        <taxon>Pseudomonadota</taxon>
        <taxon>Gammaproteobacteria</taxon>
        <taxon>Oceanospirillales</taxon>
        <taxon>Oceanospirillaceae</taxon>
        <taxon>Marinomonas</taxon>
    </lineage>
</organism>
<proteinExistence type="predicted"/>
<keyword evidence="2" id="KW-1185">Reference proteome</keyword>